<evidence type="ECO:0000313" key="2">
    <source>
        <dbReference type="EMBL" id="MCY1138339.1"/>
    </source>
</evidence>
<comment type="caution">
    <text evidence="2">The sequence shown here is derived from an EMBL/GenBank/DDBJ whole genome shotgun (WGS) entry which is preliminary data.</text>
</comment>
<evidence type="ECO:0000313" key="3">
    <source>
        <dbReference type="Proteomes" id="UP001151002"/>
    </source>
</evidence>
<reference evidence="2" key="1">
    <citation type="submission" date="2022-11" db="EMBL/GenBank/DDBJ databases">
        <authorList>
            <person name="Somphong A."/>
            <person name="Phongsopitanun W."/>
        </authorList>
    </citation>
    <scope>NUCLEOTIDE SEQUENCE</scope>
    <source>
        <strain evidence="2">Pm04-4</strain>
    </source>
</reference>
<dbReference type="EMBL" id="JAPNTZ010000003">
    <property type="protein sequence ID" value="MCY1138339.1"/>
    <property type="molecule type" value="Genomic_DNA"/>
</dbReference>
<name>A0ABT4AVR4_9ACTN</name>
<gene>
    <name evidence="2" type="ORF">OWR29_10050</name>
</gene>
<feature type="domain" description="DUF4440" evidence="1">
    <location>
        <begin position="9"/>
        <end position="99"/>
    </location>
</feature>
<protein>
    <submittedName>
        <fullName evidence="2">Nuclear transport factor 2 family protein</fullName>
    </submittedName>
</protein>
<accession>A0ABT4AVR4</accession>
<dbReference type="Proteomes" id="UP001151002">
    <property type="component" value="Unassembled WGS sequence"/>
</dbReference>
<dbReference type="SUPFAM" id="SSF54427">
    <property type="entry name" value="NTF2-like"/>
    <property type="match status" value="1"/>
</dbReference>
<dbReference type="InterPro" id="IPR032710">
    <property type="entry name" value="NTF2-like_dom_sf"/>
</dbReference>
<dbReference type="Pfam" id="PF14534">
    <property type="entry name" value="DUF4440"/>
    <property type="match status" value="1"/>
</dbReference>
<sequence>MADIDRLVAEHVSRFNAGVATKDFTRFAAAFAPDAVMVFDGVPVGPFRGPAEIAEAYRANPPGDFIDVTPVERAGPAEAVVRYAWRTADASGGMRLSWAGDDKIDALTLTV</sequence>
<dbReference type="RefSeq" id="WP_267562326.1">
    <property type="nucleotide sequence ID" value="NZ_JAPNTZ010000003.1"/>
</dbReference>
<keyword evidence="3" id="KW-1185">Reference proteome</keyword>
<evidence type="ECO:0000259" key="1">
    <source>
        <dbReference type="Pfam" id="PF14534"/>
    </source>
</evidence>
<dbReference type="Gene3D" id="3.10.450.50">
    <property type="match status" value="1"/>
</dbReference>
<proteinExistence type="predicted"/>
<dbReference type="InterPro" id="IPR027843">
    <property type="entry name" value="DUF4440"/>
</dbReference>
<organism evidence="2 3">
    <name type="scientific">Paractinoplanes pyxinae</name>
    <dbReference type="NCBI Taxonomy" id="2997416"/>
    <lineage>
        <taxon>Bacteria</taxon>
        <taxon>Bacillati</taxon>
        <taxon>Actinomycetota</taxon>
        <taxon>Actinomycetes</taxon>
        <taxon>Micromonosporales</taxon>
        <taxon>Micromonosporaceae</taxon>
        <taxon>Paractinoplanes</taxon>
    </lineage>
</organism>